<dbReference type="PANTHER" id="PTHR42742:SF3">
    <property type="entry name" value="FRUCTOKINASE"/>
    <property type="match status" value="1"/>
</dbReference>
<evidence type="ECO:0000256" key="2">
    <source>
        <dbReference type="ARBA" id="ARBA00022833"/>
    </source>
</evidence>
<dbReference type="InterPro" id="IPR051804">
    <property type="entry name" value="Carb_Metab_Reg_Kinase/Isom"/>
</dbReference>
<dbReference type="Pfam" id="PF20511">
    <property type="entry name" value="PMI_typeI_cat"/>
    <property type="match status" value="1"/>
</dbReference>
<dbReference type="InterPro" id="IPR011051">
    <property type="entry name" value="RmlC_Cupin_sf"/>
</dbReference>
<dbReference type="KEGG" id="tio:INP52_01730"/>
<dbReference type="Proteomes" id="UP000593735">
    <property type="component" value="Chromosome"/>
</dbReference>
<dbReference type="InterPro" id="IPR014710">
    <property type="entry name" value="RmlC-like_jellyroll"/>
</dbReference>
<dbReference type="CDD" id="cd07010">
    <property type="entry name" value="cupin_PMI_type_I_N_bac"/>
    <property type="match status" value="1"/>
</dbReference>
<dbReference type="Gene3D" id="2.60.120.10">
    <property type="entry name" value="Jelly Rolls"/>
    <property type="match status" value="2"/>
</dbReference>
<sequence>MSDITRDLIFPAPVFHEKIWGGRRLATDFGYEIPLGPIGECWAISAHPNGDCAIDGGAWDGLLLSELWDAHRELFAGAKGDRFPLLIKIIDAKEDLSVQVHPDDAYAAAHENGSLGKRECWYVLAADEGATIVAGQHAHDRAEFKQMVDEGRWDDLLNKVPCHVGDFFPIEPGTIHAIQGGTMVLETQQSSDVTYRVYDYDRVGTDGKPRDLHLAQSLDVTDYDQQIPTSGAVTAPEIDGVTKLMSCPSFVVERVRVAGPKTLEQPWPFVCASVIEGEGTAVVEAAGVTHEVARGTHFLAPSACGQLTLTGAMTLVISHLPDSAL</sequence>
<evidence type="ECO:0000256" key="1">
    <source>
        <dbReference type="ARBA" id="ARBA00022723"/>
    </source>
</evidence>
<dbReference type="GO" id="GO:0008270">
    <property type="term" value="F:zinc ion binding"/>
    <property type="evidence" value="ECO:0007669"/>
    <property type="project" value="InterPro"/>
</dbReference>
<keyword evidence="10" id="KW-1185">Reference proteome</keyword>
<evidence type="ECO:0000259" key="8">
    <source>
        <dbReference type="Pfam" id="PF21621"/>
    </source>
</evidence>
<evidence type="ECO:0000256" key="4">
    <source>
        <dbReference type="ARBA" id="ARBA00030762"/>
    </source>
</evidence>
<dbReference type="InterPro" id="IPR046457">
    <property type="entry name" value="PMI_typeI_cat"/>
</dbReference>
<organism evidence="9 10">
    <name type="scientific">Thermophilibacter immobilis</name>
    <dbReference type="NCBI Taxonomy" id="2779519"/>
    <lineage>
        <taxon>Bacteria</taxon>
        <taxon>Bacillati</taxon>
        <taxon>Actinomycetota</taxon>
        <taxon>Coriobacteriia</taxon>
        <taxon>Coriobacteriales</taxon>
        <taxon>Atopobiaceae</taxon>
        <taxon>Thermophilibacter</taxon>
    </lineage>
</organism>
<protein>
    <recommendedName>
        <fullName evidence="3">Phosphohexomutase</fullName>
    </recommendedName>
    <alternativeName>
        <fullName evidence="4">Phosphomannose isomerase</fullName>
    </alternativeName>
</protein>
<feature type="domain" description="Mannose-6-phosphate isomerase cupin" evidence="8">
    <location>
        <begin position="242"/>
        <end position="319"/>
    </location>
</feature>
<dbReference type="InterPro" id="IPR014628">
    <property type="entry name" value="Man6P_isomerase_Firm_short"/>
</dbReference>
<feature type="domain" description="Phosphomannose isomerase type I catalytic" evidence="7">
    <location>
        <begin position="13"/>
        <end position="109"/>
    </location>
</feature>
<dbReference type="RefSeq" id="WP_194371854.1">
    <property type="nucleotide sequence ID" value="NZ_CP063767.1"/>
</dbReference>
<feature type="binding site" evidence="5">
    <location>
        <position position="101"/>
    </location>
    <ligand>
        <name>Zn(2+)</name>
        <dbReference type="ChEBI" id="CHEBI:29105"/>
    </ligand>
</feature>
<evidence type="ECO:0000259" key="7">
    <source>
        <dbReference type="Pfam" id="PF20511"/>
    </source>
</evidence>
<dbReference type="SUPFAM" id="SSF51182">
    <property type="entry name" value="RmlC-like cupins"/>
    <property type="match status" value="1"/>
</dbReference>
<keyword evidence="1 5" id="KW-0479">Metal-binding</keyword>
<keyword evidence="2 5" id="KW-0862">Zinc</keyword>
<evidence type="ECO:0000256" key="5">
    <source>
        <dbReference type="PIRSR" id="PIRSR036894-1"/>
    </source>
</evidence>
<evidence type="ECO:0000313" key="10">
    <source>
        <dbReference type="Proteomes" id="UP000593735"/>
    </source>
</evidence>
<dbReference type="AlphaFoldDB" id="A0A7S7M980"/>
<reference evidence="9 10" key="1">
    <citation type="submission" date="2020-10" db="EMBL/GenBank/DDBJ databases">
        <title>Olsenella immobilis sp.nov., isolated from the mud in a fermentation cellar used for the production of Chinese strong-flavoured liquor.</title>
        <authorList>
            <person name="Lu L."/>
        </authorList>
    </citation>
    <scope>NUCLEOTIDE SEQUENCE [LARGE SCALE GENOMIC DNA]</scope>
    <source>
        <strain evidence="9 10">LZLJ-2</strain>
    </source>
</reference>
<comment type="cofactor">
    <cofactor evidence="5">
        <name>Zn(2+)</name>
        <dbReference type="ChEBI" id="CHEBI:29105"/>
    </cofactor>
    <text evidence="5">Binds 1 zinc ion per subunit.</text>
</comment>
<dbReference type="GO" id="GO:0005975">
    <property type="term" value="P:carbohydrate metabolic process"/>
    <property type="evidence" value="ECO:0007669"/>
    <property type="project" value="InterPro"/>
</dbReference>
<dbReference type="PIRSF" id="PIRSF036894">
    <property type="entry name" value="PMI_Firm_short"/>
    <property type="match status" value="1"/>
</dbReference>
<gene>
    <name evidence="9" type="ORF">INP52_01730</name>
</gene>
<evidence type="ECO:0000256" key="6">
    <source>
        <dbReference type="PIRSR" id="PIRSR036894-2"/>
    </source>
</evidence>
<proteinExistence type="predicted"/>
<dbReference type="GO" id="GO:0004476">
    <property type="term" value="F:mannose-6-phosphate isomerase activity"/>
    <property type="evidence" value="ECO:0007669"/>
    <property type="project" value="InterPro"/>
</dbReference>
<evidence type="ECO:0000313" key="9">
    <source>
        <dbReference type="EMBL" id="QOY60958.1"/>
    </source>
</evidence>
<dbReference type="Pfam" id="PF21621">
    <property type="entry name" value="MPI_cupin_dom"/>
    <property type="match status" value="1"/>
</dbReference>
<dbReference type="PANTHER" id="PTHR42742">
    <property type="entry name" value="TRANSCRIPTIONAL REPRESSOR MPRA"/>
    <property type="match status" value="1"/>
</dbReference>
<keyword evidence="9" id="KW-0413">Isomerase</keyword>
<feature type="binding site" evidence="5">
    <location>
        <position position="119"/>
    </location>
    <ligand>
        <name>Zn(2+)</name>
        <dbReference type="ChEBI" id="CHEBI:29105"/>
    </ligand>
</feature>
<feature type="active site" evidence="6">
    <location>
        <position position="196"/>
    </location>
</feature>
<dbReference type="InterPro" id="IPR049071">
    <property type="entry name" value="MPI_cupin_dom"/>
</dbReference>
<name>A0A7S7M980_9ACTN</name>
<dbReference type="EMBL" id="CP063767">
    <property type="protein sequence ID" value="QOY60958.1"/>
    <property type="molecule type" value="Genomic_DNA"/>
</dbReference>
<accession>A0A7S7M980</accession>
<evidence type="ECO:0000256" key="3">
    <source>
        <dbReference type="ARBA" id="ARBA00029741"/>
    </source>
</evidence>
<feature type="binding site" evidence="5">
    <location>
        <position position="176"/>
    </location>
    <ligand>
        <name>Zn(2+)</name>
        <dbReference type="ChEBI" id="CHEBI:29105"/>
    </ligand>
</feature>